<dbReference type="AlphaFoldDB" id="A0A6B0QZ95"/>
<evidence type="ECO:0000313" key="3">
    <source>
        <dbReference type="Proteomes" id="UP000322234"/>
    </source>
</evidence>
<comment type="caution">
    <text evidence="2">The sequence shown here is derived from an EMBL/GenBank/DDBJ whole genome shotgun (WGS) entry which is preliminary data.</text>
</comment>
<accession>A0A6B0QZ95</accession>
<gene>
    <name evidence="2" type="ORF">E5288_WYG011962</name>
</gene>
<protein>
    <submittedName>
        <fullName evidence="2">Uncharacterized protein</fullName>
    </submittedName>
</protein>
<evidence type="ECO:0000256" key="1">
    <source>
        <dbReference type="SAM" id="MobiDB-lite"/>
    </source>
</evidence>
<proteinExistence type="predicted"/>
<organism evidence="2 3">
    <name type="scientific">Bos mutus</name>
    <name type="common">wild yak</name>
    <dbReference type="NCBI Taxonomy" id="72004"/>
    <lineage>
        <taxon>Eukaryota</taxon>
        <taxon>Metazoa</taxon>
        <taxon>Chordata</taxon>
        <taxon>Craniata</taxon>
        <taxon>Vertebrata</taxon>
        <taxon>Euteleostomi</taxon>
        <taxon>Mammalia</taxon>
        <taxon>Eutheria</taxon>
        <taxon>Laurasiatheria</taxon>
        <taxon>Artiodactyla</taxon>
        <taxon>Ruminantia</taxon>
        <taxon>Pecora</taxon>
        <taxon>Bovidae</taxon>
        <taxon>Bovinae</taxon>
        <taxon>Bos</taxon>
    </lineage>
</organism>
<dbReference type="EMBL" id="VBQZ03000008">
    <property type="protein sequence ID" value="MXQ81606.1"/>
    <property type="molecule type" value="Genomic_DNA"/>
</dbReference>
<dbReference type="Proteomes" id="UP000322234">
    <property type="component" value="Unassembled WGS sequence"/>
</dbReference>
<keyword evidence="3" id="KW-1185">Reference proteome</keyword>
<reference evidence="2" key="1">
    <citation type="submission" date="2019-10" db="EMBL/GenBank/DDBJ databases">
        <title>The sequence and de novo assembly of the wild yak genome.</title>
        <authorList>
            <person name="Liu Y."/>
        </authorList>
    </citation>
    <scope>NUCLEOTIDE SEQUENCE [LARGE SCALE GENOMIC DNA]</scope>
    <source>
        <strain evidence="2">WY2019</strain>
    </source>
</reference>
<feature type="region of interest" description="Disordered" evidence="1">
    <location>
        <begin position="71"/>
        <end position="98"/>
    </location>
</feature>
<sequence length="98" mass="10918">MGEPTRWPSTPACNRGTASVLRCRAPTGIREASLPMLQPAHSAARQRKKVYTNSLEQKLVLLVKLKEGYQGSKAPPESLDLKLQWQQNNLPSKPQLEP</sequence>
<evidence type="ECO:0000313" key="2">
    <source>
        <dbReference type="EMBL" id="MXQ81606.1"/>
    </source>
</evidence>
<name>A0A6B0QZ95_9CETA</name>